<evidence type="ECO:0000313" key="2">
    <source>
        <dbReference type="EMBL" id="KXK64008.1"/>
    </source>
</evidence>
<dbReference type="InterPro" id="IPR032710">
    <property type="entry name" value="NTF2-like_dom_sf"/>
</dbReference>
<dbReference type="PANTHER" id="PTHR41252">
    <property type="entry name" value="BLR2505 PROTEIN"/>
    <property type="match status" value="1"/>
</dbReference>
<dbReference type="Pfam" id="PF12680">
    <property type="entry name" value="SnoaL_2"/>
    <property type="match status" value="1"/>
</dbReference>
<gene>
    <name evidence="2" type="ORF">AWW66_00485</name>
</gene>
<protein>
    <recommendedName>
        <fullName evidence="1">SnoaL-like domain-containing protein</fullName>
    </recommendedName>
</protein>
<dbReference type="SUPFAM" id="SSF54427">
    <property type="entry name" value="NTF2-like"/>
    <property type="match status" value="1"/>
</dbReference>
<organism evidence="2 3">
    <name type="scientific">Micromonospora rosaria</name>
    <dbReference type="NCBI Taxonomy" id="47874"/>
    <lineage>
        <taxon>Bacteria</taxon>
        <taxon>Bacillati</taxon>
        <taxon>Actinomycetota</taxon>
        <taxon>Actinomycetes</taxon>
        <taxon>Micromonosporales</taxon>
        <taxon>Micromonosporaceae</taxon>
        <taxon>Micromonospora</taxon>
    </lineage>
</organism>
<dbReference type="PANTHER" id="PTHR41252:SF1">
    <property type="entry name" value="BLR2505 PROTEIN"/>
    <property type="match status" value="1"/>
</dbReference>
<dbReference type="InterPro" id="IPR037401">
    <property type="entry name" value="SnoaL-like"/>
</dbReference>
<feature type="domain" description="SnoaL-like" evidence="1">
    <location>
        <begin position="2"/>
        <end position="101"/>
    </location>
</feature>
<sequence length="121" mass="13897">MLRAFERQNAGGDIYEILHDDVRWTIVNGRTYLSKAEFLAEGSAPILDRLASTLVMTIRDLWADDDTVIIRFDGDATAIDGIAYHNEYCWVWRLRGGRVVRCHAFLDMIAVRELVDRVELP</sequence>
<name>A0A136PZY5_9ACTN</name>
<reference evidence="2 3" key="1">
    <citation type="submission" date="2016-01" db="EMBL/GenBank/DDBJ databases">
        <title>Whole genome sequence and analysis of Micromonospora rosaria DSM 803, which can produce antibacterial substance rosamicin.</title>
        <authorList>
            <person name="Yang H."/>
            <person name="He X."/>
            <person name="Zhu D."/>
        </authorList>
    </citation>
    <scope>NUCLEOTIDE SEQUENCE [LARGE SCALE GENOMIC DNA]</scope>
    <source>
        <strain evidence="2 3">DSM 803</strain>
    </source>
</reference>
<accession>A0A136PZY5</accession>
<dbReference type="Proteomes" id="UP000070620">
    <property type="component" value="Unassembled WGS sequence"/>
</dbReference>
<keyword evidence="3" id="KW-1185">Reference proteome</keyword>
<dbReference type="Gene3D" id="3.10.450.50">
    <property type="match status" value="1"/>
</dbReference>
<dbReference type="AlphaFoldDB" id="A0A136PZY5"/>
<evidence type="ECO:0000259" key="1">
    <source>
        <dbReference type="Pfam" id="PF12680"/>
    </source>
</evidence>
<comment type="caution">
    <text evidence="2">The sequence shown here is derived from an EMBL/GenBank/DDBJ whole genome shotgun (WGS) entry which is preliminary data.</text>
</comment>
<evidence type="ECO:0000313" key="3">
    <source>
        <dbReference type="Proteomes" id="UP000070620"/>
    </source>
</evidence>
<proteinExistence type="predicted"/>
<dbReference type="EMBL" id="LRQV01000001">
    <property type="protein sequence ID" value="KXK64008.1"/>
    <property type="molecule type" value="Genomic_DNA"/>
</dbReference>